<organism evidence="5">
    <name type="scientific">Brassica napus</name>
    <name type="common">Rape</name>
    <dbReference type="NCBI Taxonomy" id="3708"/>
    <lineage>
        <taxon>Eukaryota</taxon>
        <taxon>Viridiplantae</taxon>
        <taxon>Streptophyta</taxon>
        <taxon>Embryophyta</taxon>
        <taxon>Tracheophyta</taxon>
        <taxon>Spermatophyta</taxon>
        <taxon>Magnoliopsida</taxon>
        <taxon>eudicotyledons</taxon>
        <taxon>Gunneridae</taxon>
        <taxon>Pentapetalae</taxon>
        <taxon>rosids</taxon>
        <taxon>malvids</taxon>
        <taxon>Brassicales</taxon>
        <taxon>Brassicaceae</taxon>
        <taxon>Brassiceae</taxon>
        <taxon>Brassica</taxon>
    </lineage>
</organism>
<gene>
    <name evidence="5" type="ORF">DARMORV10_C04P39230.1</name>
</gene>
<dbReference type="SUPFAM" id="SSF49899">
    <property type="entry name" value="Concanavalin A-like lectins/glucanases"/>
    <property type="match status" value="1"/>
</dbReference>
<dbReference type="EMBL" id="HG994368">
    <property type="protein sequence ID" value="CAF1854111.1"/>
    <property type="molecule type" value="Genomic_DNA"/>
</dbReference>
<dbReference type="PANTHER" id="PTHR32401:SF48">
    <property type="entry name" value="LEGUME LECTIN DOMAIN-CONTAINING PROTEIN"/>
    <property type="match status" value="1"/>
</dbReference>
<feature type="signal peptide" evidence="3">
    <location>
        <begin position="1"/>
        <end position="23"/>
    </location>
</feature>
<feature type="domain" description="Legume lectin" evidence="4">
    <location>
        <begin position="25"/>
        <end position="144"/>
    </location>
</feature>
<keyword evidence="2" id="KW-0430">Lectin</keyword>
<evidence type="ECO:0000259" key="4">
    <source>
        <dbReference type="Pfam" id="PF00139"/>
    </source>
</evidence>
<dbReference type="GO" id="GO:0030246">
    <property type="term" value="F:carbohydrate binding"/>
    <property type="evidence" value="ECO:0007669"/>
    <property type="project" value="UniProtKB-KW"/>
</dbReference>
<dbReference type="SMR" id="A0A816JPD8"/>
<evidence type="ECO:0000313" key="5">
    <source>
        <dbReference type="EMBL" id="CAF1854111.1"/>
    </source>
</evidence>
<dbReference type="Gene3D" id="2.60.120.200">
    <property type="match status" value="1"/>
</dbReference>
<evidence type="ECO:0000256" key="2">
    <source>
        <dbReference type="ARBA" id="ARBA00022734"/>
    </source>
</evidence>
<protein>
    <submittedName>
        <fullName evidence="5">(rape) hypothetical protein</fullName>
    </submittedName>
</protein>
<sequence>MSFLPSLFSVSILLCFFCSLNEATTEFDFSTLAISNLKLLGDARLSNGIVSLTRDLSVPNSGAGKVLYANPIRFRQPGTHSPASFSTFFSFSITNINPSSIGGGLAFVITPDGNTVGAAGGSLGLAGPSVSKFVAVEYDTLMDVDF</sequence>
<dbReference type="InterPro" id="IPR050258">
    <property type="entry name" value="Leguminous_Lectin"/>
</dbReference>
<dbReference type="InterPro" id="IPR013320">
    <property type="entry name" value="ConA-like_dom_sf"/>
</dbReference>
<name>A0A816JPD8_BRANA</name>
<proteinExistence type="inferred from homology"/>
<keyword evidence="3" id="KW-0732">Signal</keyword>
<dbReference type="AlphaFoldDB" id="A0A816JPD8"/>
<dbReference type="PANTHER" id="PTHR32401">
    <property type="entry name" value="CONCANAVALIN A-LIKE LECTIN FAMILY PROTEIN"/>
    <property type="match status" value="1"/>
</dbReference>
<dbReference type="InterPro" id="IPR001220">
    <property type="entry name" value="Legume_lectin_dom"/>
</dbReference>
<feature type="non-terminal residue" evidence="5">
    <location>
        <position position="146"/>
    </location>
</feature>
<evidence type="ECO:0000256" key="1">
    <source>
        <dbReference type="ARBA" id="ARBA00007606"/>
    </source>
</evidence>
<dbReference type="Proteomes" id="UP001295469">
    <property type="component" value="Chromosome C04"/>
</dbReference>
<accession>A0A816JPD8</accession>
<reference evidence="5" key="1">
    <citation type="submission" date="2021-01" db="EMBL/GenBank/DDBJ databases">
        <authorList>
            <consortium name="Genoscope - CEA"/>
            <person name="William W."/>
        </authorList>
    </citation>
    <scope>NUCLEOTIDE SEQUENCE</scope>
</reference>
<feature type="chain" id="PRO_5032570414" evidence="3">
    <location>
        <begin position="24"/>
        <end position="146"/>
    </location>
</feature>
<evidence type="ECO:0000256" key="3">
    <source>
        <dbReference type="SAM" id="SignalP"/>
    </source>
</evidence>
<comment type="similarity">
    <text evidence="1">Belongs to the leguminous lectin family.</text>
</comment>
<dbReference type="Pfam" id="PF00139">
    <property type="entry name" value="Lectin_legB"/>
    <property type="match status" value="1"/>
</dbReference>